<dbReference type="Proteomes" id="UP000012174">
    <property type="component" value="Unassembled WGS sequence"/>
</dbReference>
<dbReference type="CDD" id="cd12148">
    <property type="entry name" value="fungal_TF_MHR"/>
    <property type="match status" value="1"/>
</dbReference>
<sequence length="292" mass="33461">MAFFLARVRLAHLCRELTDTVPLETSKLLRIPYEHIINLDKRFEGFIADLPFFFRLDAESRERSKPLEMVYPKIPITRYCITTAAHTRRCRLHQKFLLRQSSDPRYAYSRRVCLESARAVIQIYEDPQEEDGSKITAIARMGMAAHYTHMALVVMVMDLCYNIDDTSEDERRTEVRAALRMLENARHVSPLLGRSLDALREILRKHNVDLMGPAEPTTDDAAGLTQEAEADRPDLLSYTETQPAGLGLDFPELGGSIDASFDEFWQIAAQNEMDLDTTTWDNLFSALDTRPF</sequence>
<evidence type="ECO:0000256" key="1">
    <source>
        <dbReference type="ARBA" id="ARBA00004123"/>
    </source>
</evidence>
<proteinExistence type="predicted"/>
<dbReference type="OMA" id="FDELWET"/>
<dbReference type="KEGG" id="ela:UCREL1_6502"/>
<keyword evidence="2" id="KW-0539">Nucleus</keyword>
<comment type="subcellular location">
    <subcellularLocation>
        <location evidence="1">Nucleus</location>
    </subcellularLocation>
</comment>
<dbReference type="OrthoDB" id="3014581at2759"/>
<keyword evidence="4" id="KW-1185">Reference proteome</keyword>
<dbReference type="InterPro" id="IPR050613">
    <property type="entry name" value="Sec_Metabolite_Reg"/>
</dbReference>
<dbReference type="GO" id="GO:0005634">
    <property type="term" value="C:nucleus"/>
    <property type="evidence" value="ECO:0007669"/>
    <property type="project" value="UniProtKB-SubCell"/>
</dbReference>
<dbReference type="HOGENOM" id="CLU_855236_0_0_1"/>
<dbReference type="EMBL" id="KB706640">
    <property type="protein sequence ID" value="EMR66510.1"/>
    <property type="molecule type" value="Genomic_DNA"/>
</dbReference>
<evidence type="ECO:0000313" key="3">
    <source>
        <dbReference type="EMBL" id="EMR66510.1"/>
    </source>
</evidence>
<dbReference type="eggNOG" id="ENOG502SJ9D">
    <property type="taxonomic scope" value="Eukaryota"/>
</dbReference>
<dbReference type="PANTHER" id="PTHR31001">
    <property type="entry name" value="UNCHARACTERIZED TRANSCRIPTIONAL REGULATORY PROTEIN"/>
    <property type="match status" value="1"/>
</dbReference>
<gene>
    <name evidence="3" type="ORF">UCREL1_6502</name>
</gene>
<protein>
    <submittedName>
        <fullName evidence="3">Putative c6 zinc finger domain protein</fullName>
    </submittedName>
</protein>
<evidence type="ECO:0000313" key="4">
    <source>
        <dbReference type="Proteomes" id="UP000012174"/>
    </source>
</evidence>
<dbReference type="PANTHER" id="PTHR31001:SF90">
    <property type="entry name" value="CENTROMERE DNA-BINDING PROTEIN COMPLEX CBF3 SUBUNIT B"/>
    <property type="match status" value="1"/>
</dbReference>
<reference evidence="4" key="1">
    <citation type="journal article" date="2013" name="Genome Announc.">
        <title>Draft genome sequence of the grapevine dieback fungus Eutypa lata UCR-EL1.</title>
        <authorList>
            <person name="Blanco-Ulate B."/>
            <person name="Rolshausen P.E."/>
            <person name="Cantu D."/>
        </authorList>
    </citation>
    <scope>NUCLEOTIDE SEQUENCE [LARGE SCALE GENOMIC DNA]</scope>
    <source>
        <strain evidence="4">UCR-EL1</strain>
    </source>
</reference>
<accession>M7TID8</accession>
<evidence type="ECO:0000256" key="2">
    <source>
        <dbReference type="ARBA" id="ARBA00023242"/>
    </source>
</evidence>
<organism evidence="3 4">
    <name type="scientific">Eutypa lata (strain UCR-EL1)</name>
    <name type="common">Grapevine dieback disease fungus</name>
    <name type="synonym">Eutypa armeniacae</name>
    <dbReference type="NCBI Taxonomy" id="1287681"/>
    <lineage>
        <taxon>Eukaryota</taxon>
        <taxon>Fungi</taxon>
        <taxon>Dikarya</taxon>
        <taxon>Ascomycota</taxon>
        <taxon>Pezizomycotina</taxon>
        <taxon>Sordariomycetes</taxon>
        <taxon>Xylariomycetidae</taxon>
        <taxon>Xylariales</taxon>
        <taxon>Diatrypaceae</taxon>
        <taxon>Eutypa</taxon>
    </lineage>
</organism>
<name>M7TID8_EUTLA</name>
<dbReference type="AlphaFoldDB" id="M7TID8"/>